<proteinExistence type="predicted"/>
<organism evidence="1 2">
    <name type="scientific">Roseobacter cerasinus</name>
    <dbReference type="NCBI Taxonomy" id="2602289"/>
    <lineage>
        <taxon>Bacteria</taxon>
        <taxon>Pseudomonadati</taxon>
        <taxon>Pseudomonadota</taxon>
        <taxon>Alphaproteobacteria</taxon>
        <taxon>Rhodobacterales</taxon>
        <taxon>Roseobacteraceae</taxon>
        <taxon>Roseobacter</taxon>
    </lineage>
</organism>
<gene>
    <name evidence="1" type="ORF">So717_22820</name>
</gene>
<name>A0A640VR81_9RHOB</name>
<comment type="caution">
    <text evidence="1">The sequence shown here is derived from an EMBL/GenBank/DDBJ whole genome shotgun (WGS) entry which is preliminary data.</text>
</comment>
<protein>
    <submittedName>
        <fullName evidence="1">Uncharacterized protein</fullName>
    </submittedName>
</protein>
<reference evidence="1 2" key="1">
    <citation type="submission" date="2019-12" db="EMBL/GenBank/DDBJ databases">
        <title>Roseobacter cerasinus sp. nov., isolated from seawater around aquaculture.</title>
        <authorList>
            <person name="Muramatsu S."/>
            <person name="Takabe Y."/>
            <person name="Mori K."/>
            <person name="Takaichi S."/>
            <person name="Hanada S."/>
        </authorList>
    </citation>
    <scope>NUCLEOTIDE SEQUENCE [LARGE SCALE GENOMIC DNA]</scope>
    <source>
        <strain evidence="1 2">AI77</strain>
    </source>
</reference>
<dbReference type="RefSeq" id="WP_159977395.1">
    <property type="nucleotide sequence ID" value="NZ_BLIV01000004.1"/>
</dbReference>
<accession>A0A640VR81</accession>
<dbReference type="OrthoDB" id="8450254at2"/>
<dbReference type="Proteomes" id="UP000436522">
    <property type="component" value="Unassembled WGS sequence"/>
</dbReference>
<evidence type="ECO:0000313" key="2">
    <source>
        <dbReference type="Proteomes" id="UP000436522"/>
    </source>
</evidence>
<keyword evidence="2" id="KW-1185">Reference proteome</keyword>
<dbReference type="EMBL" id="BLIV01000004">
    <property type="protein sequence ID" value="GFE50529.1"/>
    <property type="molecule type" value="Genomic_DNA"/>
</dbReference>
<evidence type="ECO:0000313" key="1">
    <source>
        <dbReference type="EMBL" id="GFE50529.1"/>
    </source>
</evidence>
<dbReference type="AlphaFoldDB" id="A0A640VR81"/>
<sequence length="89" mass="10335">MVVFEDIQDVEEWLADHDYAGFWKAIALWNVFTGDERAHYDDVIAEGVVCPDLVLSCLKEMVRLDLSQRFDLKDRTFTPPDAQYLTSLH</sequence>